<gene>
    <name evidence="7 9" type="primary">lgt</name>
    <name evidence="9" type="ORF">IAC32_06770</name>
</gene>
<keyword evidence="2 7" id="KW-1003">Cell membrane</keyword>
<dbReference type="EC" id="2.5.1.145" evidence="7"/>
<evidence type="ECO:0000256" key="7">
    <source>
        <dbReference type="HAMAP-Rule" id="MF_01147"/>
    </source>
</evidence>
<name>A0A9D9ELN3_9BACT</name>
<comment type="subcellular location">
    <subcellularLocation>
        <location evidence="7">Cell membrane</location>
        <topology evidence="7">Multi-pass membrane protein</topology>
    </subcellularLocation>
</comment>
<keyword evidence="5 7" id="KW-1133">Transmembrane helix</keyword>
<feature type="transmembrane region" description="Helical" evidence="7">
    <location>
        <begin position="184"/>
        <end position="202"/>
    </location>
</feature>
<dbReference type="GO" id="GO:0042158">
    <property type="term" value="P:lipoprotein biosynthetic process"/>
    <property type="evidence" value="ECO:0007669"/>
    <property type="project" value="UniProtKB-UniRule"/>
</dbReference>
<evidence type="ECO:0000256" key="6">
    <source>
        <dbReference type="ARBA" id="ARBA00023136"/>
    </source>
</evidence>
<dbReference type="Pfam" id="PF01790">
    <property type="entry name" value="LGT"/>
    <property type="match status" value="1"/>
</dbReference>
<protein>
    <recommendedName>
        <fullName evidence="7">Phosphatidylglycerol--prolipoprotein diacylglyceryl transferase</fullName>
        <ecNumber evidence="7">2.5.1.145</ecNumber>
    </recommendedName>
</protein>
<comment type="function">
    <text evidence="7">Catalyzes the transfer of the diacylglyceryl group from phosphatidylglycerol to the sulfhydryl group of the N-terminal cysteine of a prolipoprotein, the first step in the formation of mature lipoproteins.</text>
</comment>
<dbReference type="EMBL" id="JADIMR010000100">
    <property type="protein sequence ID" value="MBO8447429.1"/>
    <property type="molecule type" value="Genomic_DNA"/>
</dbReference>
<organism evidence="9 10">
    <name type="scientific">Candidatus Enterocola intestinipullorum</name>
    <dbReference type="NCBI Taxonomy" id="2840783"/>
    <lineage>
        <taxon>Bacteria</taxon>
        <taxon>Pseudomonadati</taxon>
        <taxon>Bacteroidota</taxon>
        <taxon>Bacteroidia</taxon>
        <taxon>Bacteroidales</taxon>
        <taxon>Candidatus Enterocola</taxon>
    </lineage>
</organism>
<sequence length="290" mass="33201">MFDLLYIVWNPDPVAFSIGPVTLRWYGLLYAAGFLVAIWLLAKMFKSEGCPDDWADKVFIYMVVAVIVGSRLGHVFFYDWAYYREHPLEIFMVWHGGLASHGGTIAILIAVWLLTKYVMHKPYLWLGDRLFVVCSFVAGVIRLGNLMNSEIYGCETAMPWGFKFLRDYPGVPEALVPVCHPTQIYESLSYFVLFGVMMWIYWKTPYRNKEGFLTGLGFTWLFTARFLIEFIKNDQSEFEAGMLLNMGQLLSIPFIILGVVLLIRAHKRPLSPGSAATDTPRPKPDKVKLQ</sequence>
<accession>A0A9D9ELN3</accession>
<feature type="compositionally biased region" description="Basic and acidic residues" evidence="8">
    <location>
        <begin position="280"/>
        <end position="290"/>
    </location>
</feature>
<evidence type="ECO:0000313" key="9">
    <source>
        <dbReference type="EMBL" id="MBO8447429.1"/>
    </source>
</evidence>
<dbReference type="HAMAP" id="MF_01147">
    <property type="entry name" value="Lgt"/>
    <property type="match status" value="1"/>
</dbReference>
<dbReference type="NCBIfam" id="TIGR00544">
    <property type="entry name" value="lgt"/>
    <property type="match status" value="1"/>
</dbReference>
<dbReference type="GO" id="GO:0005886">
    <property type="term" value="C:plasma membrane"/>
    <property type="evidence" value="ECO:0007669"/>
    <property type="project" value="UniProtKB-SubCell"/>
</dbReference>
<evidence type="ECO:0000256" key="4">
    <source>
        <dbReference type="ARBA" id="ARBA00022692"/>
    </source>
</evidence>
<feature type="transmembrane region" description="Helical" evidence="7">
    <location>
        <begin position="23"/>
        <end position="42"/>
    </location>
</feature>
<dbReference type="Proteomes" id="UP000823637">
    <property type="component" value="Unassembled WGS sequence"/>
</dbReference>
<feature type="transmembrane region" description="Helical" evidence="7">
    <location>
        <begin position="58"/>
        <end position="78"/>
    </location>
</feature>
<dbReference type="AlphaFoldDB" id="A0A9D9ELN3"/>
<comment type="caution">
    <text evidence="9">The sequence shown here is derived from an EMBL/GenBank/DDBJ whole genome shotgun (WGS) entry which is preliminary data.</text>
</comment>
<comment type="similarity">
    <text evidence="1 7">Belongs to the Lgt family.</text>
</comment>
<evidence type="ECO:0000256" key="3">
    <source>
        <dbReference type="ARBA" id="ARBA00022679"/>
    </source>
</evidence>
<feature type="binding site" evidence="7">
    <location>
        <position position="142"/>
    </location>
    <ligand>
        <name>a 1,2-diacyl-sn-glycero-3-phospho-(1'-sn-glycerol)</name>
        <dbReference type="ChEBI" id="CHEBI:64716"/>
    </ligand>
</feature>
<evidence type="ECO:0000313" key="10">
    <source>
        <dbReference type="Proteomes" id="UP000823637"/>
    </source>
</evidence>
<evidence type="ECO:0000256" key="5">
    <source>
        <dbReference type="ARBA" id="ARBA00022989"/>
    </source>
</evidence>
<dbReference type="GO" id="GO:0008961">
    <property type="term" value="F:phosphatidylglycerol-prolipoprotein diacylglyceryl transferase activity"/>
    <property type="evidence" value="ECO:0007669"/>
    <property type="project" value="UniProtKB-UniRule"/>
</dbReference>
<dbReference type="PANTHER" id="PTHR30589:SF0">
    <property type="entry name" value="PHOSPHATIDYLGLYCEROL--PROLIPOPROTEIN DIACYLGLYCERYL TRANSFERASE"/>
    <property type="match status" value="1"/>
</dbReference>
<comment type="pathway">
    <text evidence="7">Protein modification; lipoprotein biosynthesis (diacylglyceryl transfer).</text>
</comment>
<reference evidence="9" key="2">
    <citation type="journal article" date="2021" name="PeerJ">
        <title>Extensive microbial diversity within the chicken gut microbiome revealed by metagenomics and culture.</title>
        <authorList>
            <person name="Gilroy R."/>
            <person name="Ravi A."/>
            <person name="Getino M."/>
            <person name="Pursley I."/>
            <person name="Horton D.L."/>
            <person name="Alikhan N.F."/>
            <person name="Baker D."/>
            <person name="Gharbi K."/>
            <person name="Hall N."/>
            <person name="Watson M."/>
            <person name="Adriaenssens E.M."/>
            <person name="Foster-Nyarko E."/>
            <person name="Jarju S."/>
            <person name="Secka A."/>
            <person name="Antonio M."/>
            <person name="Oren A."/>
            <person name="Chaudhuri R.R."/>
            <person name="La Ragione R."/>
            <person name="Hildebrand F."/>
            <person name="Pallen M.J."/>
        </authorList>
    </citation>
    <scope>NUCLEOTIDE SEQUENCE</scope>
    <source>
        <strain evidence="9">D3-1215</strain>
    </source>
</reference>
<dbReference type="PANTHER" id="PTHR30589">
    <property type="entry name" value="PROLIPOPROTEIN DIACYLGLYCERYL TRANSFERASE"/>
    <property type="match status" value="1"/>
</dbReference>
<feature type="region of interest" description="Disordered" evidence="8">
    <location>
        <begin position="270"/>
        <end position="290"/>
    </location>
</feature>
<reference evidence="9" key="1">
    <citation type="submission" date="2020-10" db="EMBL/GenBank/DDBJ databases">
        <authorList>
            <person name="Gilroy R."/>
        </authorList>
    </citation>
    <scope>NUCLEOTIDE SEQUENCE</scope>
    <source>
        <strain evidence="9">D3-1215</strain>
    </source>
</reference>
<feature type="transmembrane region" description="Helical" evidence="7">
    <location>
        <begin position="211"/>
        <end position="228"/>
    </location>
</feature>
<evidence type="ECO:0000256" key="8">
    <source>
        <dbReference type="SAM" id="MobiDB-lite"/>
    </source>
</evidence>
<evidence type="ECO:0000256" key="1">
    <source>
        <dbReference type="ARBA" id="ARBA00007150"/>
    </source>
</evidence>
<dbReference type="InterPro" id="IPR001640">
    <property type="entry name" value="Lgt"/>
</dbReference>
<keyword evidence="6 7" id="KW-0472">Membrane</keyword>
<evidence type="ECO:0000256" key="2">
    <source>
        <dbReference type="ARBA" id="ARBA00022475"/>
    </source>
</evidence>
<feature type="transmembrane region" description="Helical" evidence="7">
    <location>
        <begin position="90"/>
        <end position="114"/>
    </location>
</feature>
<keyword evidence="3 7" id="KW-0808">Transferase</keyword>
<proteinExistence type="inferred from homology"/>
<feature type="transmembrane region" description="Helical" evidence="7">
    <location>
        <begin position="240"/>
        <end position="263"/>
    </location>
</feature>
<comment type="catalytic activity">
    <reaction evidence="7">
        <text>L-cysteinyl-[prolipoprotein] + a 1,2-diacyl-sn-glycero-3-phospho-(1'-sn-glycerol) = an S-1,2-diacyl-sn-glyceryl-L-cysteinyl-[prolipoprotein] + sn-glycerol 1-phosphate + H(+)</text>
        <dbReference type="Rhea" id="RHEA:56712"/>
        <dbReference type="Rhea" id="RHEA-COMP:14679"/>
        <dbReference type="Rhea" id="RHEA-COMP:14680"/>
        <dbReference type="ChEBI" id="CHEBI:15378"/>
        <dbReference type="ChEBI" id="CHEBI:29950"/>
        <dbReference type="ChEBI" id="CHEBI:57685"/>
        <dbReference type="ChEBI" id="CHEBI:64716"/>
        <dbReference type="ChEBI" id="CHEBI:140658"/>
        <dbReference type="EC" id="2.5.1.145"/>
    </reaction>
</comment>
<keyword evidence="4 7" id="KW-0812">Transmembrane</keyword>